<organism evidence="2 3">
    <name type="scientific">Limulus polyphemus</name>
    <name type="common">Atlantic horseshoe crab</name>
    <dbReference type="NCBI Taxonomy" id="6850"/>
    <lineage>
        <taxon>Eukaryota</taxon>
        <taxon>Metazoa</taxon>
        <taxon>Ecdysozoa</taxon>
        <taxon>Arthropoda</taxon>
        <taxon>Chelicerata</taxon>
        <taxon>Merostomata</taxon>
        <taxon>Xiphosura</taxon>
        <taxon>Limulidae</taxon>
        <taxon>Limulus</taxon>
    </lineage>
</organism>
<keyword evidence="2" id="KW-1185">Reference proteome</keyword>
<dbReference type="PANTHER" id="PTHR10063">
    <property type="entry name" value="TUBERIN"/>
    <property type="match status" value="1"/>
</dbReference>
<feature type="compositionally biased region" description="Basic and acidic residues" evidence="1">
    <location>
        <begin position="451"/>
        <end position="486"/>
    </location>
</feature>
<evidence type="ECO:0000313" key="2">
    <source>
        <dbReference type="Proteomes" id="UP000694941"/>
    </source>
</evidence>
<feature type="compositionally biased region" description="Basic and acidic residues" evidence="1">
    <location>
        <begin position="234"/>
        <end position="251"/>
    </location>
</feature>
<feature type="compositionally biased region" description="Polar residues" evidence="1">
    <location>
        <begin position="489"/>
        <end position="498"/>
    </location>
</feature>
<feature type="compositionally biased region" description="Basic and acidic residues" evidence="1">
    <location>
        <begin position="413"/>
        <end position="422"/>
    </location>
</feature>
<dbReference type="PANTHER" id="PTHR10063:SF0">
    <property type="entry name" value="TUBERIN"/>
    <property type="match status" value="1"/>
</dbReference>
<feature type="region of interest" description="Disordered" evidence="1">
    <location>
        <begin position="68"/>
        <end position="155"/>
    </location>
</feature>
<feature type="compositionally biased region" description="Polar residues" evidence="1">
    <location>
        <begin position="296"/>
        <end position="307"/>
    </location>
</feature>
<feature type="compositionally biased region" description="Polar residues" evidence="1">
    <location>
        <begin position="397"/>
        <end position="412"/>
    </location>
</feature>
<feature type="region of interest" description="Disordered" evidence="1">
    <location>
        <begin position="232"/>
        <end position="255"/>
    </location>
</feature>
<evidence type="ECO:0000256" key="1">
    <source>
        <dbReference type="SAM" id="MobiDB-lite"/>
    </source>
</evidence>
<feature type="compositionally biased region" description="Basic and acidic residues" evidence="1">
    <location>
        <begin position="431"/>
        <end position="442"/>
    </location>
</feature>
<feature type="non-terminal residue" evidence="3">
    <location>
        <position position="577"/>
    </location>
</feature>
<protein>
    <submittedName>
        <fullName evidence="3">Tuberin-like</fullName>
    </submittedName>
</protein>
<dbReference type="GeneID" id="106476943"/>
<accession>A0ABM1C2E0</accession>
<name>A0ABM1C2E0_LIMPO</name>
<reference evidence="3" key="1">
    <citation type="submission" date="2025-08" db="UniProtKB">
        <authorList>
            <consortium name="RefSeq"/>
        </authorList>
    </citation>
    <scope>IDENTIFICATION</scope>
    <source>
        <tissue evidence="3">Muscle</tissue>
    </source>
</reference>
<dbReference type="RefSeq" id="XP_013793011.2">
    <property type="nucleotide sequence ID" value="XM_013937557.2"/>
</dbReference>
<feature type="region of interest" description="Disordered" evidence="1">
    <location>
        <begin position="278"/>
        <end position="577"/>
    </location>
</feature>
<proteinExistence type="predicted"/>
<feature type="compositionally biased region" description="Polar residues" evidence="1">
    <location>
        <begin position="545"/>
        <end position="554"/>
    </location>
</feature>
<feature type="compositionally biased region" description="Polar residues" evidence="1">
    <location>
        <begin position="347"/>
        <end position="356"/>
    </location>
</feature>
<feature type="compositionally biased region" description="Polar residues" evidence="1">
    <location>
        <begin position="144"/>
        <end position="155"/>
    </location>
</feature>
<feature type="compositionally biased region" description="Basic and acidic residues" evidence="1">
    <location>
        <begin position="114"/>
        <end position="129"/>
    </location>
</feature>
<dbReference type="InterPro" id="IPR027107">
    <property type="entry name" value="Tuberin/Ral-act_asu"/>
</dbReference>
<feature type="compositionally biased region" description="Polar residues" evidence="1">
    <location>
        <begin position="76"/>
        <end position="87"/>
    </location>
</feature>
<feature type="compositionally biased region" description="Polar residues" evidence="1">
    <location>
        <begin position="366"/>
        <end position="376"/>
    </location>
</feature>
<gene>
    <name evidence="3" type="primary">LOC106476943</name>
</gene>
<feature type="compositionally biased region" description="Polar residues" evidence="1">
    <location>
        <begin position="98"/>
        <end position="113"/>
    </location>
</feature>
<dbReference type="Proteomes" id="UP000694941">
    <property type="component" value="Unplaced"/>
</dbReference>
<evidence type="ECO:0000313" key="3">
    <source>
        <dbReference type="RefSeq" id="XP_013793011.2"/>
    </source>
</evidence>
<sequence length="577" mass="64426">MLVRYTYGMCSTLPRRSPVSQFLLENGQQSSWLLGTMLITITTSGCGTKTFKNGMCDRCYRLCKTDSDDRPESGNVPVQKSRSSGEILSSRRRHKSAIQRSTSSEVSQHSLPQSKDDIQIRHQSFEEISTRGTKQNVETKDSTQHSSTCLQQDAVTEEQNLDRLVPSLRDGQKSSEKGTSQLCSCWCQGWAEVHIRRPSGNISWMMRIQNAMFFPSSPPDFPLPDITALFSPSRQEDRDRSEVASHKRIDSESLEENEYEAIHKKHFCPQNSPVVVSSSDCQKVEQQQQQNRSDDQSLANPSVSSSDKPARIALRRTNSSPEMRGKWPDTSSPLSKIDSPGKMLVMGTTSSVSQSLKPAVDDDKSLLTSVQSQNIDPSVKELSSVDTASEKEVSKKLMTQDSSSQKVLVASQQDKDVVKQVEESTPVMKQSDSEGKLERESGRSSMRRSPRKEERYESIPEEPKTGSDQESPEKLLKHGMKEKLRLDLSNVNQPSDPNKSAVSPVPPHSASPFFKTRSPPRSPPLKGNVSPPATGYHRERVHTISVMSPVQSKRSSSEMLRKVSSPYRDMYRSGLSP</sequence>